<reference evidence="2" key="2">
    <citation type="submission" date="2022-03" db="EMBL/GenBank/DDBJ databases">
        <title>Draft title - Genomic analysis of global carrot germplasm unveils the trajectory of domestication and the origin of high carotenoid orange carrot.</title>
        <authorList>
            <person name="Iorizzo M."/>
            <person name="Ellison S."/>
            <person name="Senalik D."/>
            <person name="Macko-Podgorni A."/>
            <person name="Grzebelus D."/>
            <person name="Bostan H."/>
            <person name="Rolling W."/>
            <person name="Curaba J."/>
            <person name="Simon P."/>
        </authorList>
    </citation>
    <scope>NUCLEOTIDE SEQUENCE</scope>
    <source>
        <tissue evidence="2">Leaf</tissue>
    </source>
</reference>
<evidence type="ECO:0000313" key="3">
    <source>
        <dbReference type="Proteomes" id="UP000077755"/>
    </source>
</evidence>
<dbReference type="InterPro" id="IPR026960">
    <property type="entry name" value="RVT-Znf"/>
</dbReference>
<protein>
    <recommendedName>
        <fullName evidence="1">Reverse transcriptase zinc-binding domain-containing protein</fullName>
    </recommendedName>
</protein>
<feature type="domain" description="Reverse transcriptase zinc-binding" evidence="1">
    <location>
        <begin position="237"/>
        <end position="317"/>
    </location>
</feature>
<dbReference type="EMBL" id="CP093348">
    <property type="protein sequence ID" value="WOH04716.1"/>
    <property type="molecule type" value="Genomic_DNA"/>
</dbReference>
<gene>
    <name evidence="2" type="ORF">DCAR_0624128</name>
</gene>
<evidence type="ECO:0000259" key="1">
    <source>
        <dbReference type="Pfam" id="PF13966"/>
    </source>
</evidence>
<organism evidence="2 3">
    <name type="scientific">Daucus carota subsp. sativus</name>
    <name type="common">Carrot</name>
    <dbReference type="NCBI Taxonomy" id="79200"/>
    <lineage>
        <taxon>Eukaryota</taxon>
        <taxon>Viridiplantae</taxon>
        <taxon>Streptophyta</taxon>
        <taxon>Embryophyta</taxon>
        <taxon>Tracheophyta</taxon>
        <taxon>Spermatophyta</taxon>
        <taxon>Magnoliopsida</taxon>
        <taxon>eudicotyledons</taxon>
        <taxon>Gunneridae</taxon>
        <taxon>Pentapetalae</taxon>
        <taxon>asterids</taxon>
        <taxon>campanulids</taxon>
        <taxon>Apiales</taxon>
        <taxon>Apiaceae</taxon>
        <taxon>Apioideae</taxon>
        <taxon>Scandiceae</taxon>
        <taxon>Daucinae</taxon>
        <taxon>Daucus</taxon>
        <taxon>Daucus sect. Daucus</taxon>
    </lineage>
</organism>
<proteinExistence type="predicted"/>
<keyword evidence="3" id="KW-1185">Reference proteome</keyword>
<dbReference type="Proteomes" id="UP000077755">
    <property type="component" value="Chromosome 6"/>
</dbReference>
<dbReference type="PANTHER" id="PTHR33116:SF76">
    <property type="entry name" value="DUF4283 DOMAIN-CONTAINING PROTEIN"/>
    <property type="match status" value="1"/>
</dbReference>
<evidence type="ECO:0000313" key="2">
    <source>
        <dbReference type="EMBL" id="WOH04716.1"/>
    </source>
</evidence>
<sequence length="419" mass="48656">MKFLSFAGRLQLITSVLFSIQNYWSAHFLLPVAVLKLLQRKIAHFLWNGHDSRRTKAKVSWKSVTLPKSEGGLGIKDLRDWNKAFILKHLIAVVNPCSTSLWASWVKKTIIKGSLWSMQCPYNASWIIKQIFLLRDIALQHISYSIGNGRDVSLWFAPWFNRQPICSSYDNQLISLSGLGKEAVVADIISPGGWMLPHSNFHELVVWKNQFDFSTQFDLAQRDKICWDNICGSKIRVTHLWDSIRRRGNNTIWAPFVWHKLGVPRFSFHHWLLMLNRVNTADKLVNRGVTSFDACFFCINGTESNHHLFLECPFTQRIIQLVFSHRCAMPPDLWSLWYTWLTSLNLKDIKDCISILAYQVIIYSVWRERNSRFFSEEYSSPAKLASNCLHLIKCRLHSSTWFAVESLRTTSLSVWSLDN</sequence>
<dbReference type="AlphaFoldDB" id="A0AAF1B680"/>
<dbReference type="Pfam" id="PF13966">
    <property type="entry name" value="zf-RVT"/>
    <property type="match status" value="1"/>
</dbReference>
<reference evidence="2" key="1">
    <citation type="journal article" date="2016" name="Nat. Genet.">
        <title>A high-quality carrot genome assembly provides new insights into carotenoid accumulation and asterid genome evolution.</title>
        <authorList>
            <person name="Iorizzo M."/>
            <person name="Ellison S."/>
            <person name="Senalik D."/>
            <person name="Zeng P."/>
            <person name="Satapoomin P."/>
            <person name="Huang J."/>
            <person name="Bowman M."/>
            <person name="Iovene M."/>
            <person name="Sanseverino W."/>
            <person name="Cavagnaro P."/>
            <person name="Yildiz M."/>
            <person name="Macko-Podgorni A."/>
            <person name="Moranska E."/>
            <person name="Grzebelus E."/>
            <person name="Grzebelus D."/>
            <person name="Ashrafi H."/>
            <person name="Zheng Z."/>
            <person name="Cheng S."/>
            <person name="Spooner D."/>
            <person name="Van Deynze A."/>
            <person name="Simon P."/>
        </authorList>
    </citation>
    <scope>NUCLEOTIDE SEQUENCE</scope>
    <source>
        <tissue evidence="2">Leaf</tissue>
    </source>
</reference>
<accession>A0AAF1B680</accession>
<name>A0AAF1B680_DAUCS</name>
<dbReference type="PANTHER" id="PTHR33116">
    <property type="entry name" value="REVERSE TRANSCRIPTASE ZINC-BINDING DOMAIN-CONTAINING PROTEIN-RELATED-RELATED"/>
    <property type="match status" value="1"/>
</dbReference>